<evidence type="ECO:0000259" key="4">
    <source>
        <dbReference type="PROSITE" id="PS51032"/>
    </source>
</evidence>
<feature type="domain" description="AP2/ERF" evidence="4">
    <location>
        <begin position="110"/>
        <end position="171"/>
    </location>
</feature>
<accession>A0ABN4SIP6</accession>
<dbReference type="Proteomes" id="UP000095607">
    <property type="component" value="Chromosome"/>
</dbReference>
<dbReference type="InterPro" id="IPR001471">
    <property type="entry name" value="AP2/ERF_dom"/>
</dbReference>
<dbReference type="RefSeq" id="WP_052734051.1">
    <property type="nucleotide sequence ID" value="NZ_CBCSDN010000081.1"/>
</dbReference>
<dbReference type="SUPFAM" id="SSF54060">
    <property type="entry name" value="His-Me finger endonucleases"/>
    <property type="match status" value="1"/>
</dbReference>
<dbReference type="SUPFAM" id="SSF54171">
    <property type="entry name" value="DNA-binding domain"/>
    <property type="match status" value="1"/>
</dbReference>
<dbReference type="InterPro" id="IPR044925">
    <property type="entry name" value="His-Me_finger_sf"/>
</dbReference>
<dbReference type="EMBL" id="CP017420">
    <property type="protein sequence ID" value="AOV01734.1"/>
    <property type="molecule type" value="Genomic_DNA"/>
</dbReference>
<reference evidence="5 6" key="1">
    <citation type="submission" date="2016-09" db="EMBL/GenBank/DDBJ databases">
        <title>Complete genome sequence of Deltia acidovorans CM13 isolated from murine proximal colonic tissue.</title>
        <authorList>
            <person name="Saffarian A."/>
        </authorList>
    </citation>
    <scope>NUCLEOTIDE SEQUENCE [LARGE SCALE GENOMIC DNA]</scope>
    <source>
        <strain evidence="5 6">CM13</strain>
    </source>
</reference>
<name>A0ABN4SIP6_9BURK</name>
<organism evidence="5 6">
    <name type="scientific">Delftia tsuruhatensis</name>
    <dbReference type="NCBI Taxonomy" id="180282"/>
    <lineage>
        <taxon>Bacteria</taxon>
        <taxon>Pseudomonadati</taxon>
        <taxon>Pseudomonadota</taxon>
        <taxon>Betaproteobacteria</taxon>
        <taxon>Burkholderiales</taxon>
        <taxon>Comamonadaceae</taxon>
        <taxon>Delftia</taxon>
    </lineage>
</organism>
<keyword evidence="1" id="KW-0805">Transcription regulation</keyword>
<dbReference type="InterPro" id="IPR036955">
    <property type="entry name" value="AP2/ERF_dom_sf"/>
</dbReference>
<dbReference type="SMART" id="SM00380">
    <property type="entry name" value="AP2"/>
    <property type="match status" value="1"/>
</dbReference>
<keyword evidence="2" id="KW-0238">DNA-binding</keyword>
<keyword evidence="6" id="KW-1185">Reference proteome</keyword>
<dbReference type="Pfam" id="PF13392">
    <property type="entry name" value="HNH_3"/>
    <property type="match status" value="1"/>
</dbReference>
<gene>
    <name evidence="5" type="ORF">BI380_10390</name>
</gene>
<evidence type="ECO:0000256" key="3">
    <source>
        <dbReference type="ARBA" id="ARBA00023163"/>
    </source>
</evidence>
<dbReference type="InterPro" id="IPR016177">
    <property type="entry name" value="DNA-bd_dom_sf"/>
</dbReference>
<sequence length="172" mass="19593">MTATKTTMLNAENVRQLLHYDPETGIFTRLRTGKPTGRVSWCGYIEFDIWTHQYKAHRVAWLYMTGRWPTGNVDHKDGDRQNNRFSNLREATPTQNTFNAAPRTAKKSSLPRGVRQCHRSVSYQAEISKQGKKVYLGRYETPEEASEVYQLAAELLHGEFAYHLGAGANSKG</sequence>
<proteinExistence type="predicted"/>
<evidence type="ECO:0000256" key="1">
    <source>
        <dbReference type="ARBA" id="ARBA00023015"/>
    </source>
</evidence>
<keyword evidence="3" id="KW-0804">Transcription</keyword>
<evidence type="ECO:0000313" key="6">
    <source>
        <dbReference type="Proteomes" id="UP000095607"/>
    </source>
</evidence>
<dbReference type="Gene3D" id="3.90.75.20">
    <property type="match status" value="1"/>
</dbReference>
<dbReference type="PROSITE" id="PS51032">
    <property type="entry name" value="AP2_ERF"/>
    <property type="match status" value="1"/>
</dbReference>
<protein>
    <recommendedName>
        <fullName evidence="4">AP2/ERF domain-containing protein</fullName>
    </recommendedName>
</protein>
<dbReference type="InterPro" id="IPR003615">
    <property type="entry name" value="HNH_nuc"/>
</dbReference>
<dbReference type="Gene3D" id="3.30.730.10">
    <property type="entry name" value="AP2/ERF domain"/>
    <property type="match status" value="1"/>
</dbReference>
<evidence type="ECO:0000313" key="5">
    <source>
        <dbReference type="EMBL" id="AOV01734.1"/>
    </source>
</evidence>
<evidence type="ECO:0000256" key="2">
    <source>
        <dbReference type="ARBA" id="ARBA00023125"/>
    </source>
</evidence>